<proteinExistence type="inferred from homology"/>
<dbReference type="PANTHER" id="PTHR37313:SF2">
    <property type="entry name" value="UPF0749 PROTEIN YLXX"/>
    <property type="match status" value="1"/>
</dbReference>
<gene>
    <name evidence="2" type="ORF">J2S03_002842</name>
</gene>
<dbReference type="InterPro" id="IPR010273">
    <property type="entry name" value="DUF881"/>
</dbReference>
<dbReference type="RefSeq" id="WP_274456235.1">
    <property type="nucleotide sequence ID" value="NZ_CP067097.1"/>
</dbReference>
<organism evidence="2 3">
    <name type="scientific">Alicyclobacillus cycloheptanicus</name>
    <dbReference type="NCBI Taxonomy" id="1457"/>
    <lineage>
        <taxon>Bacteria</taxon>
        <taxon>Bacillati</taxon>
        <taxon>Bacillota</taxon>
        <taxon>Bacilli</taxon>
        <taxon>Bacillales</taxon>
        <taxon>Alicyclobacillaceae</taxon>
        <taxon>Alicyclobacillus</taxon>
    </lineage>
</organism>
<reference evidence="2 3" key="1">
    <citation type="submission" date="2023-07" db="EMBL/GenBank/DDBJ databases">
        <title>Genomic Encyclopedia of Type Strains, Phase IV (KMG-IV): sequencing the most valuable type-strain genomes for metagenomic binning, comparative biology and taxonomic classification.</title>
        <authorList>
            <person name="Goeker M."/>
        </authorList>
    </citation>
    <scope>NUCLEOTIDE SEQUENCE [LARGE SCALE GENOMIC DNA]</scope>
    <source>
        <strain evidence="2 3">DSM 4006</strain>
    </source>
</reference>
<sequence>MKKSGFVWSMTGILALFGFMLTVQLTSRQQPSSTTLSSYLDYRTQVDEQVEEHTILMQDIAKEKAQLAQFEASGGNQQEMQAVLKKDAQTVAAQAGLTPVTGPGITITIQDDPSLPFYPETAGAFAQNADVEISQIVNDLFGNGATAISINGNRLVTTSSIRLVSGLGPGTELQVNTEPVVEPYVITAVGNVSEMQSILTVDDVKPSLNLMQEDCIVKAYNKPHTVTVPAYQGPLPGTWAKEVDNG</sequence>
<comment type="similarity">
    <text evidence="1">Belongs to the UPF0749 family.</text>
</comment>
<accession>A0ABT9XKZ0</accession>
<dbReference type="PANTHER" id="PTHR37313">
    <property type="entry name" value="UPF0749 PROTEIN RV1825"/>
    <property type="match status" value="1"/>
</dbReference>
<evidence type="ECO:0000256" key="1">
    <source>
        <dbReference type="ARBA" id="ARBA00009108"/>
    </source>
</evidence>
<keyword evidence="3" id="KW-1185">Reference proteome</keyword>
<dbReference type="Proteomes" id="UP001232973">
    <property type="component" value="Unassembled WGS sequence"/>
</dbReference>
<name>A0ABT9XKZ0_9BACL</name>
<dbReference type="EMBL" id="JAUSTP010000028">
    <property type="protein sequence ID" value="MDQ0190975.1"/>
    <property type="molecule type" value="Genomic_DNA"/>
</dbReference>
<dbReference type="Gene3D" id="3.30.70.1880">
    <property type="entry name" value="Protein of unknown function DUF881"/>
    <property type="match status" value="1"/>
</dbReference>
<evidence type="ECO:0000313" key="2">
    <source>
        <dbReference type="EMBL" id="MDQ0190975.1"/>
    </source>
</evidence>
<protein>
    <submittedName>
        <fullName evidence="2">Uncharacterized protein YlxW (UPF0749 family)</fullName>
    </submittedName>
</protein>
<dbReference type="Pfam" id="PF05949">
    <property type="entry name" value="DUF881"/>
    <property type="match status" value="1"/>
</dbReference>
<comment type="caution">
    <text evidence="2">The sequence shown here is derived from an EMBL/GenBank/DDBJ whole genome shotgun (WGS) entry which is preliminary data.</text>
</comment>
<evidence type="ECO:0000313" key="3">
    <source>
        <dbReference type="Proteomes" id="UP001232973"/>
    </source>
</evidence>